<evidence type="ECO:0000313" key="2">
    <source>
        <dbReference type="EMBL" id="EJU01759.1"/>
    </source>
</evidence>
<dbReference type="RefSeq" id="XP_040628656.1">
    <property type="nucleotide sequence ID" value="XM_040770160.1"/>
</dbReference>
<dbReference type="Gene3D" id="3.40.50.1110">
    <property type="entry name" value="SGNH hydrolase"/>
    <property type="match status" value="1"/>
</dbReference>
<dbReference type="AlphaFoldDB" id="M5FZ26"/>
<dbReference type="Proteomes" id="UP000030653">
    <property type="component" value="Unassembled WGS sequence"/>
</dbReference>
<sequence>MTAWQTTYNISEPSFLSTYETFVTELRVFYPTQPFFIFTPWGWPAADGTVSYYYTSPSPYAQLVQNRNDMGDYNIFLVNTTGWVSWADVFPTNQHPTEEGHVKVAAQFTTWLTEWGLSPLSSGIVDLHLLIVMFVTVIAASIALTFTRMVLAQAGVSCITYGATSCPYAGATTTDLLNLISEFCGDNGGWPYYQYTGELDISFPYQGYYSVTSNGPGYFDQDTCNTALNHIVTECDSPGTFWVQGEYQDPATGIWFSVIPCQLA</sequence>
<dbReference type="HOGENOM" id="CLU_1053824_0_0_1"/>
<dbReference type="GeneID" id="63685222"/>
<dbReference type="SUPFAM" id="SSF52266">
    <property type="entry name" value="SGNH hydrolase"/>
    <property type="match status" value="1"/>
</dbReference>
<keyword evidence="1" id="KW-0472">Membrane</keyword>
<name>M5FZ26_DACPD</name>
<keyword evidence="3" id="KW-1185">Reference proteome</keyword>
<evidence type="ECO:0000256" key="1">
    <source>
        <dbReference type="SAM" id="Phobius"/>
    </source>
</evidence>
<accession>M5FZ26</accession>
<keyword evidence="1" id="KW-0812">Transmembrane</keyword>
<keyword evidence="1" id="KW-1133">Transmembrane helix</keyword>
<gene>
    <name evidence="2" type="ORF">DACRYDRAFT_116218</name>
</gene>
<proteinExistence type="predicted"/>
<dbReference type="OrthoDB" id="426133at2759"/>
<dbReference type="EMBL" id="JH795863">
    <property type="protein sequence ID" value="EJU01759.1"/>
    <property type="molecule type" value="Genomic_DNA"/>
</dbReference>
<evidence type="ECO:0000313" key="3">
    <source>
        <dbReference type="Proteomes" id="UP000030653"/>
    </source>
</evidence>
<reference evidence="2 3" key="1">
    <citation type="journal article" date="2012" name="Science">
        <title>The Paleozoic origin of enzymatic lignin decomposition reconstructed from 31 fungal genomes.</title>
        <authorList>
            <person name="Floudas D."/>
            <person name="Binder M."/>
            <person name="Riley R."/>
            <person name="Barry K."/>
            <person name="Blanchette R.A."/>
            <person name="Henrissat B."/>
            <person name="Martinez A.T."/>
            <person name="Otillar R."/>
            <person name="Spatafora J.W."/>
            <person name="Yadav J.S."/>
            <person name="Aerts A."/>
            <person name="Benoit I."/>
            <person name="Boyd A."/>
            <person name="Carlson A."/>
            <person name="Copeland A."/>
            <person name="Coutinho P.M."/>
            <person name="de Vries R.P."/>
            <person name="Ferreira P."/>
            <person name="Findley K."/>
            <person name="Foster B."/>
            <person name="Gaskell J."/>
            <person name="Glotzer D."/>
            <person name="Gorecki P."/>
            <person name="Heitman J."/>
            <person name="Hesse C."/>
            <person name="Hori C."/>
            <person name="Igarashi K."/>
            <person name="Jurgens J.A."/>
            <person name="Kallen N."/>
            <person name="Kersten P."/>
            <person name="Kohler A."/>
            <person name="Kuees U."/>
            <person name="Kumar T.K.A."/>
            <person name="Kuo A."/>
            <person name="LaButti K."/>
            <person name="Larrondo L.F."/>
            <person name="Lindquist E."/>
            <person name="Ling A."/>
            <person name="Lombard V."/>
            <person name="Lucas S."/>
            <person name="Lundell T."/>
            <person name="Martin R."/>
            <person name="McLaughlin D.J."/>
            <person name="Morgenstern I."/>
            <person name="Morin E."/>
            <person name="Murat C."/>
            <person name="Nagy L.G."/>
            <person name="Nolan M."/>
            <person name="Ohm R.A."/>
            <person name="Patyshakuliyeva A."/>
            <person name="Rokas A."/>
            <person name="Ruiz-Duenas F.J."/>
            <person name="Sabat G."/>
            <person name="Salamov A."/>
            <person name="Samejima M."/>
            <person name="Schmutz J."/>
            <person name="Slot J.C."/>
            <person name="St John F."/>
            <person name="Stenlid J."/>
            <person name="Sun H."/>
            <person name="Sun S."/>
            <person name="Syed K."/>
            <person name="Tsang A."/>
            <person name="Wiebenga A."/>
            <person name="Young D."/>
            <person name="Pisabarro A."/>
            <person name="Eastwood D.C."/>
            <person name="Martin F."/>
            <person name="Cullen D."/>
            <person name="Grigoriev I.V."/>
            <person name="Hibbett D.S."/>
        </authorList>
    </citation>
    <scope>NUCLEOTIDE SEQUENCE [LARGE SCALE GENOMIC DNA]</scope>
    <source>
        <strain evidence="2 3">DJM-731 SS1</strain>
    </source>
</reference>
<organism evidence="2 3">
    <name type="scientific">Dacryopinax primogenitus (strain DJM 731)</name>
    <name type="common">Brown rot fungus</name>
    <dbReference type="NCBI Taxonomy" id="1858805"/>
    <lineage>
        <taxon>Eukaryota</taxon>
        <taxon>Fungi</taxon>
        <taxon>Dikarya</taxon>
        <taxon>Basidiomycota</taxon>
        <taxon>Agaricomycotina</taxon>
        <taxon>Dacrymycetes</taxon>
        <taxon>Dacrymycetales</taxon>
        <taxon>Dacrymycetaceae</taxon>
        <taxon>Dacryopinax</taxon>
    </lineage>
</organism>
<protein>
    <submittedName>
        <fullName evidence="2">Uncharacterized protein</fullName>
    </submittedName>
</protein>
<feature type="transmembrane region" description="Helical" evidence="1">
    <location>
        <begin position="127"/>
        <end position="146"/>
    </location>
</feature>
<dbReference type="InterPro" id="IPR036514">
    <property type="entry name" value="SGNH_hydro_sf"/>
</dbReference>